<evidence type="ECO:0000256" key="6">
    <source>
        <dbReference type="PIRSR" id="PIRSR602678-1"/>
    </source>
</evidence>
<dbReference type="SUPFAM" id="SSF102705">
    <property type="entry name" value="NIF3 (NGG1p interacting factor 3)-like"/>
    <property type="match status" value="1"/>
</dbReference>
<evidence type="ECO:0000313" key="7">
    <source>
        <dbReference type="EMBL" id="RFC53977.1"/>
    </source>
</evidence>
<evidence type="ECO:0000256" key="5">
    <source>
        <dbReference type="PIRNR" id="PIRNR037489"/>
    </source>
</evidence>
<dbReference type="OrthoDB" id="9792792at2"/>
<comment type="subunit">
    <text evidence="2">Homohexamer.</text>
</comment>
<accession>A0A3E1EWQ2</accession>
<dbReference type="PIRSF" id="PIRSF037489">
    <property type="entry name" value="UCP037489_NIF3_YqfO"/>
    <property type="match status" value="1"/>
</dbReference>
<dbReference type="GO" id="GO:0005737">
    <property type="term" value="C:cytoplasm"/>
    <property type="evidence" value="ECO:0007669"/>
    <property type="project" value="TreeGrafter"/>
</dbReference>
<name>A0A3E1EWQ2_9FLAO</name>
<keyword evidence="8" id="KW-1185">Reference proteome</keyword>
<proteinExistence type="inferred from homology"/>
<dbReference type="Gene3D" id="3.40.1390.30">
    <property type="entry name" value="NIF3 (NGG1p interacting factor 3)-like"/>
    <property type="match status" value="1"/>
</dbReference>
<feature type="binding site" evidence="6">
    <location>
        <position position="333"/>
    </location>
    <ligand>
        <name>a divalent metal cation</name>
        <dbReference type="ChEBI" id="CHEBI:60240"/>
        <label>1</label>
    </ligand>
</feature>
<dbReference type="EMBL" id="QURB01000006">
    <property type="protein sequence ID" value="RFC53977.1"/>
    <property type="molecule type" value="Genomic_DNA"/>
</dbReference>
<dbReference type="NCBIfam" id="TIGR00486">
    <property type="entry name" value="YbgI_SA1388"/>
    <property type="match status" value="1"/>
</dbReference>
<dbReference type="InterPro" id="IPR015867">
    <property type="entry name" value="N-reg_PII/ATP_PRibTrfase_C"/>
</dbReference>
<evidence type="ECO:0000256" key="2">
    <source>
        <dbReference type="ARBA" id="ARBA00011643"/>
    </source>
</evidence>
<feature type="binding site" evidence="6">
    <location>
        <position position="105"/>
    </location>
    <ligand>
        <name>a divalent metal cation</name>
        <dbReference type="ChEBI" id="CHEBI:60240"/>
        <label>1</label>
    </ligand>
</feature>
<dbReference type="InterPro" id="IPR002678">
    <property type="entry name" value="DUF34/NIF3"/>
</dbReference>
<evidence type="ECO:0000313" key="8">
    <source>
        <dbReference type="Proteomes" id="UP000257127"/>
    </source>
</evidence>
<dbReference type="RefSeq" id="WP_116881258.1">
    <property type="nucleotide sequence ID" value="NZ_QURB01000006.1"/>
</dbReference>
<dbReference type="InterPro" id="IPR017221">
    <property type="entry name" value="DUF34/NIF3_bac"/>
</dbReference>
<dbReference type="PANTHER" id="PTHR13799:SF14">
    <property type="entry name" value="GTP CYCLOHYDROLASE 1 TYPE 2 HOMOLOG"/>
    <property type="match status" value="1"/>
</dbReference>
<dbReference type="PANTHER" id="PTHR13799">
    <property type="entry name" value="NGG1 INTERACTING FACTOR 3"/>
    <property type="match status" value="1"/>
</dbReference>
<dbReference type="Proteomes" id="UP000257127">
    <property type="component" value="Unassembled WGS sequence"/>
</dbReference>
<feature type="binding site" evidence="6">
    <location>
        <position position="66"/>
    </location>
    <ligand>
        <name>a divalent metal cation</name>
        <dbReference type="ChEBI" id="CHEBI:60240"/>
        <label>1</label>
    </ligand>
</feature>
<feature type="binding site" evidence="6">
    <location>
        <position position="67"/>
    </location>
    <ligand>
        <name>a divalent metal cation</name>
        <dbReference type="ChEBI" id="CHEBI:60240"/>
        <label>1</label>
    </ligand>
</feature>
<evidence type="ECO:0000256" key="4">
    <source>
        <dbReference type="ARBA" id="ARBA00022723"/>
    </source>
</evidence>
<dbReference type="GO" id="GO:0046872">
    <property type="term" value="F:metal ion binding"/>
    <property type="evidence" value="ECO:0007669"/>
    <property type="project" value="UniProtKB-UniRule"/>
</dbReference>
<dbReference type="AlphaFoldDB" id="A0A3E1EWQ2"/>
<gene>
    <name evidence="7" type="ORF">DXU93_10555</name>
</gene>
<dbReference type="InterPro" id="IPR036069">
    <property type="entry name" value="DUF34/NIF3_sf"/>
</dbReference>
<dbReference type="Gene3D" id="3.30.70.120">
    <property type="match status" value="1"/>
</dbReference>
<dbReference type="Pfam" id="PF01784">
    <property type="entry name" value="DUF34_NIF3"/>
    <property type="match status" value="1"/>
</dbReference>
<evidence type="ECO:0000256" key="3">
    <source>
        <dbReference type="ARBA" id="ARBA00022112"/>
    </source>
</evidence>
<sequence length="366" mass="40431">MKLKIKDITSFLEGMAPLSSQESYDNSGLIVGNHDMEVTQVLLSLDCIEETVEEAISIGANLIIAHHPIVFGGLKQLNGKNYVERTVIKAIKNDIAIYSIHTNLDNYKLGVNYEIAKRIGIENPKVLAPKKNVLKKLVFFCPEDHVDAVTDAVFNAGGGNIGEYSECSFTSSGEGTFLPSENANPTVGTKGNRETAKEKRIEVLISSHKESQIVRAMMAAHPYEEVAHDIYTLSNYNQDEGAGMIGELSSAMETTQFLSHLKKEFNCGAIRHTALIKDKIKTVAFCGGSGSFLLGNAKSQQADIYITGDFKYHEFFDAEKAIIIADIGHFESEQYTPHLILALLKKNFINFAFHLSKVNTNPINYF</sequence>
<dbReference type="FunFam" id="3.30.70.120:FF:000006">
    <property type="entry name" value="GTP cyclohydrolase 1 type 2 homolog"/>
    <property type="match status" value="1"/>
</dbReference>
<comment type="caution">
    <text evidence="7">The sequence shown here is derived from an EMBL/GenBank/DDBJ whole genome shotgun (WGS) entry which is preliminary data.</text>
</comment>
<organism evidence="7 8">
    <name type="scientific">Brumimicrobium aurantiacum</name>
    <dbReference type="NCBI Taxonomy" id="1737063"/>
    <lineage>
        <taxon>Bacteria</taxon>
        <taxon>Pseudomonadati</taxon>
        <taxon>Bacteroidota</taxon>
        <taxon>Flavobacteriia</taxon>
        <taxon>Flavobacteriales</taxon>
        <taxon>Crocinitomicaceae</taxon>
        <taxon>Brumimicrobium</taxon>
    </lineage>
</organism>
<feature type="binding site" evidence="6">
    <location>
        <position position="329"/>
    </location>
    <ligand>
        <name>a divalent metal cation</name>
        <dbReference type="ChEBI" id="CHEBI:60240"/>
        <label>1</label>
    </ligand>
</feature>
<evidence type="ECO:0000256" key="1">
    <source>
        <dbReference type="ARBA" id="ARBA00006964"/>
    </source>
</evidence>
<comment type="similarity">
    <text evidence="1 5">Belongs to the GTP cyclohydrolase I type 2/NIF3 family.</text>
</comment>
<reference evidence="7 8" key="1">
    <citation type="submission" date="2018-08" db="EMBL/GenBank/DDBJ databases">
        <title>The draft genome squence of Brumimicrobium sp. N62.</title>
        <authorList>
            <person name="Du Z.-J."/>
            <person name="Luo H.-R."/>
        </authorList>
    </citation>
    <scope>NUCLEOTIDE SEQUENCE [LARGE SCALE GENOMIC DNA]</scope>
    <source>
        <strain evidence="7 8">N62</strain>
    </source>
</reference>
<dbReference type="FunFam" id="3.40.1390.30:FF:000001">
    <property type="entry name" value="GTP cyclohydrolase 1 type 2"/>
    <property type="match status" value="1"/>
</dbReference>
<keyword evidence="4 5" id="KW-0479">Metal-binding</keyword>
<protein>
    <recommendedName>
        <fullName evidence="3 5">GTP cyclohydrolase 1 type 2 homolog</fullName>
    </recommendedName>
</protein>